<feature type="non-terminal residue" evidence="1">
    <location>
        <position position="1"/>
    </location>
</feature>
<name>A0A0K2U8P0_LEPSM</name>
<proteinExistence type="predicted"/>
<organism evidence="1">
    <name type="scientific">Lepeophtheirus salmonis</name>
    <name type="common">Salmon louse</name>
    <name type="synonym">Caligus salmonis</name>
    <dbReference type="NCBI Taxonomy" id="72036"/>
    <lineage>
        <taxon>Eukaryota</taxon>
        <taxon>Metazoa</taxon>
        <taxon>Ecdysozoa</taxon>
        <taxon>Arthropoda</taxon>
        <taxon>Crustacea</taxon>
        <taxon>Multicrustacea</taxon>
        <taxon>Hexanauplia</taxon>
        <taxon>Copepoda</taxon>
        <taxon>Siphonostomatoida</taxon>
        <taxon>Caligidae</taxon>
        <taxon>Lepeophtheirus</taxon>
    </lineage>
</organism>
<dbReference type="AlphaFoldDB" id="A0A0K2U8P0"/>
<reference evidence="1" key="1">
    <citation type="submission" date="2014-05" db="EMBL/GenBank/DDBJ databases">
        <authorList>
            <person name="Chronopoulou M."/>
        </authorList>
    </citation>
    <scope>NUCLEOTIDE SEQUENCE</scope>
    <source>
        <tissue evidence="1">Whole organism</tissue>
    </source>
</reference>
<accession>A0A0K2U8P0</accession>
<dbReference type="EMBL" id="HACA01017238">
    <property type="protein sequence ID" value="CDW34599.1"/>
    <property type="molecule type" value="Transcribed_RNA"/>
</dbReference>
<sequence>KITTFRVLQFFPNYKSSSESDGPVYITEITAVEYTHRQNYLYIRQSLMRSAGSDGSLDDRLEEKKEIILQLCKTLSNENLVT</sequence>
<protein>
    <submittedName>
        <fullName evidence="1">Uncharacterized protein</fullName>
    </submittedName>
</protein>
<evidence type="ECO:0000313" key="1">
    <source>
        <dbReference type="EMBL" id="CDW34599.1"/>
    </source>
</evidence>